<reference evidence="2" key="1">
    <citation type="submission" date="2018-05" db="EMBL/GenBank/DDBJ databases">
        <authorList>
            <person name="Lanie J.A."/>
            <person name="Ng W.-L."/>
            <person name="Kazmierczak K.M."/>
            <person name="Andrzejewski T.M."/>
            <person name="Davidsen T.M."/>
            <person name="Wayne K.J."/>
            <person name="Tettelin H."/>
            <person name="Glass J.I."/>
            <person name="Rusch D."/>
            <person name="Podicherti R."/>
            <person name="Tsui H.-C.T."/>
            <person name="Winkler M.E."/>
        </authorList>
    </citation>
    <scope>NUCLEOTIDE SEQUENCE</scope>
</reference>
<keyword evidence="1" id="KW-0812">Transmembrane</keyword>
<name>A0A382IRN8_9ZZZZ</name>
<organism evidence="2">
    <name type="scientific">marine metagenome</name>
    <dbReference type="NCBI Taxonomy" id="408172"/>
    <lineage>
        <taxon>unclassified sequences</taxon>
        <taxon>metagenomes</taxon>
        <taxon>ecological metagenomes</taxon>
    </lineage>
</organism>
<keyword evidence="1" id="KW-1133">Transmembrane helix</keyword>
<evidence type="ECO:0000313" key="2">
    <source>
        <dbReference type="EMBL" id="SVC01939.1"/>
    </source>
</evidence>
<feature type="non-terminal residue" evidence="2">
    <location>
        <position position="1"/>
    </location>
</feature>
<protein>
    <submittedName>
        <fullName evidence="2">Uncharacterized protein</fullName>
    </submittedName>
</protein>
<dbReference type="EMBL" id="UINC01068943">
    <property type="protein sequence ID" value="SVC01939.1"/>
    <property type="molecule type" value="Genomic_DNA"/>
</dbReference>
<proteinExistence type="predicted"/>
<feature type="transmembrane region" description="Helical" evidence="1">
    <location>
        <begin position="6"/>
        <end position="24"/>
    </location>
</feature>
<dbReference type="AlphaFoldDB" id="A0A382IRN8"/>
<accession>A0A382IRN8</accession>
<keyword evidence="1" id="KW-0472">Membrane</keyword>
<sequence length="32" mass="3576">SPIQIILLIFASAAFAIISSKLAFNFSSYKWQ</sequence>
<gene>
    <name evidence="2" type="ORF">METZ01_LOCUS254793</name>
</gene>
<evidence type="ECO:0000256" key="1">
    <source>
        <dbReference type="SAM" id="Phobius"/>
    </source>
</evidence>